<dbReference type="Pfam" id="PF08448">
    <property type="entry name" value="PAS_4"/>
    <property type="match status" value="1"/>
</dbReference>
<dbReference type="PROSITE" id="PS50883">
    <property type="entry name" value="EAL"/>
    <property type="match status" value="1"/>
</dbReference>
<dbReference type="Pfam" id="PF00990">
    <property type="entry name" value="GGDEF"/>
    <property type="match status" value="1"/>
</dbReference>
<dbReference type="SMART" id="SM00267">
    <property type="entry name" value="GGDEF"/>
    <property type="match status" value="1"/>
</dbReference>
<dbReference type="SMART" id="SM00052">
    <property type="entry name" value="EAL"/>
    <property type="match status" value="1"/>
</dbReference>
<dbReference type="InterPro" id="IPR029787">
    <property type="entry name" value="Nucleotide_cyclase"/>
</dbReference>
<dbReference type="SUPFAM" id="SSF141868">
    <property type="entry name" value="EAL domain-like"/>
    <property type="match status" value="1"/>
</dbReference>
<dbReference type="SUPFAM" id="SSF55073">
    <property type="entry name" value="Nucleotide cyclase"/>
    <property type="match status" value="2"/>
</dbReference>
<name>A0A377LYT1_ENTCL</name>
<dbReference type="InterPro" id="IPR052155">
    <property type="entry name" value="Biofilm_reg_signaling"/>
</dbReference>
<organism evidence="3 4">
    <name type="scientific">Enterobacter cloacae</name>
    <dbReference type="NCBI Taxonomy" id="550"/>
    <lineage>
        <taxon>Bacteria</taxon>
        <taxon>Pseudomonadati</taxon>
        <taxon>Pseudomonadota</taxon>
        <taxon>Gammaproteobacteria</taxon>
        <taxon>Enterobacterales</taxon>
        <taxon>Enterobacteriaceae</taxon>
        <taxon>Enterobacter</taxon>
        <taxon>Enterobacter cloacae complex</taxon>
    </lineage>
</organism>
<dbReference type="NCBIfam" id="TIGR00229">
    <property type="entry name" value="sensory_box"/>
    <property type="match status" value="1"/>
</dbReference>
<dbReference type="InterPro" id="IPR000014">
    <property type="entry name" value="PAS"/>
</dbReference>
<evidence type="ECO:0000313" key="3">
    <source>
        <dbReference type="EMBL" id="STQ11625.1"/>
    </source>
</evidence>
<dbReference type="CDD" id="cd00130">
    <property type="entry name" value="PAS"/>
    <property type="match status" value="1"/>
</dbReference>
<dbReference type="Pfam" id="PF00563">
    <property type="entry name" value="EAL"/>
    <property type="match status" value="1"/>
</dbReference>
<dbReference type="InterPro" id="IPR001633">
    <property type="entry name" value="EAL_dom"/>
</dbReference>
<dbReference type="AlphaFoldDB" id="A0A377LYT1"/>
<dbReference type="PROSITE" id="PS50887">
    <property type="entry name" value="GGDEF"/>
    <property type="match status" value="2"/>
</dbReference>
<feature type="domain" description="GGDEF" evidence="2">
    <location>
        <begin position="659"/>
        <end position="767"/>
    </location>
</feature>
<dbReference type="CDD" id="cd01949">
    <property type="entry name" value="GGDEF"/>
    <property type="match status" value="1"/>
</dbReference>
<feature type="domain" description="EAL" evidence="1">
    <location>
        <begin position="66"/>
        <end position="320"/>
    </location>
</feature>
<protein>
    <submittedName>
        <fullName evidence="3">PAS/PAC sensor-containing diguanylate cyclase</fullName>
        <ecNumber evidence="3">2.7.7.65</ecNumber>
    </submittedName>
</protein>
<dbReference type="EC" id="2.7.7.65" evidence="3"/>
<dbReference type="InterPro" id="IPR035919">
    <property type="entry name" value="EAL_sf"/>
</dbReference>
<evidence type="ECO:0000313" key="4">
    <source>
        <dbReference type="Proteomes" id="UP000255106"/>
    </source>
</evidence>
<gene>
    <name evidence="3" type="primary">ydaM_1</name>
    <name evidence="3" type="ORF">NCTC10005_04404</name>
</gene>
<proteinExistence type="predicted"/>
<dbReference type="Gene3D" id="3.30.450.20">
    <property type="entry name" value="PAS domain"/>
    <property type="match status" value="1"/>
</dbReference>
<evidence type="ECO:0000259" key="1">
    <source>
        <dbReference type="PROSITE" id="PS50883"/>
    </source>
</evidence>
<dbReference type="EMBL" id="UGJB01000004">
    <property type="protein sequence ID" value="STQ11625.1"/>
    <property type="molecule type" value="Genomic_DNA"/>
</dbReference>
<sequence>MRRPLSVCGHTLSTTLSAGVSRYPQDGETLHELKLKADAAMQYVKKQGQNDWAVYRTEMSTAIPANPGFLQELTQALERDQFELWYQPTWHAEERTIHGFEALLRWRHPEQGVLLPNLFLPSLEQTGLIIPVGNWAIEAACRQLHFWTEQGFAHWTLSFNLSPVQFEQPDIFQTVSSLLQKYNLSPSRLILEVTESTALKNLDRSIELLSAFNQAGITVSIDDFGTGYSNLLMLSVLPAKELKIDKSFVTSMLENEKSRKLVETIINIARTMEMYVVAEGIETEEQRAVLTELGCDYLQGFLFSRPLPAEQIPWLLLQINSQKQIIPIGKIHSEIRFCFTKKSCYTGLTGVWFRGVHASRFRRDRQAYCADVQEFLMSQNYFDALNVIKTPVWLISPVSGHIIFANTAAVQVMGDKTVDDLRKGAFSANAQDVLSMYIPELKTDQEIVEIWTVWRDGHETALSCRLSLTHHAPYGDIIVFEGISHPAPTGLKASRSATYQRKKQGFYARFFLTNSAPMLLIDPARDGQIVDANLAALNFYGYSHEEMCSKHTWEINTLGRDVIPVMSEIAALPGGHKPLNFVHRLADGSTRHVQTYAGPIEIYGDKLMLCIIHDITEQKRLELELEHAALQDAMTGLLNRRQFYIIAEQMNLTHLPLQQQFSLLLVDTDHFKNINDVFGHLKGDEVLIALSRTLEACSRKEDFVFRWGGEEFVILLPRTSLDTALQIAETIRAAVARISIPACRDLRSALAWRGTTRMRVSTISLNG</sequence>
<keyword evidence="3" id="KW-0808">Transferase</keyword>
<dbReference type="Proteomes" id="UP000255106">
    <property type="component" value="Unassembled WGS sequence"/>
</dbReference>
<dbReference type="Gene3D" id="3.30.70.270">
    <property type="match status" value="2"/>
</dbReference>
<dbReference type="GO" id="GO:0052621">
    <property type="term" value="F:diguanylate cyclase activity"/>
    <property type="evidence" value="ECO:0007669"/>
    <property type="project" value="UniProtKB-EC"/>
</dbReference>
<evidence type="ECO:0000259" key="2">
    <source>
        <dbReference type="PROSITE" id="PS50887"/>
    </source>
</evidence>
<keyword evidence="3" id="KW-0548">Nucleotidyltransferase</keyword>
<dbReference type="PANTHER" id="PTHR44757">
    <property type="entry name" value="DIGUANYLATE CYCLASE DGCP"/>
    <property type="match status" value="1"/>
</dbReference>
<dbReference type="Gene3D" id="3.20.20.450">
    <property type="entry name" value="EAL domain"/>
    <property type="match status" value="1"/>
</dbReference>
<dbReference type="NCBIfam" id="TIGR00254">
    <property type="entry name" value="GGDEF"/>
    <property type="match status" value="1"/>
</dbReference>
<dbReference type="PANTHER" id="PTHR44757:SF2">
    <property type="entry name" value="BIOFILM ARCHITECTURE MAINTENANCE PROTEIN MBAA"/>
    <property type="match status" value="1"/>
</dbReference>
<dbReference type="InterPro" id="IPR035965">
    <property type="entry name" value="PAS-like_dom_sf"/>
</dbReference>
<dbReference type="CDD" id="cd01948">
    <property type="entry name" value="EAL"/>
    <property type="match status" value="1"/>
</dbReference>
<dbReference type="SMART" id="SM00091">
    <property type="entry name" value="PAS"/>
    <property type="match status" value="2"/>
</dbReference>
<dbReference type="InterPro" id="IPR013656">
    <property type="entry name" value="PAS_4"/>
</dbReference>
<dbReference type="InterPro" id="IPR000160">
    <property type="entry name" value="GGDEF_dom"/>
</dbReference>
<reference evidence="3 4" key="1">
    <citation type="submission" date="2018-06" db="EMBL/GenBank/DDBJ databases">
        <authorList>
            <consortium name="Pathogen Informatics"/>
            <person name="Doyle S."/>
        </authorList>
    </citation>
    <scope>NUCLEOTIDE SEQUENCE [LARGE SCALE GENOMIC DNA]</scope>
    <source>
        <strain evidence="3 4">NCTC10005</strain>
    </source>
</reference>
<accession>A0A377LYT1</accession>
<dbReference type="SUPFAM" id="SSF55785">
    <property type="entry name" value="PYP-like sensor domain (PAS domain)"/>
    <property type="match status" value="1"/>
</dbReference>
<dbReference type="InterPro" id="IPR043128">
    <property type="entry name" value="Rev_trsase/Diguanyl_cyclase"/>
</dbReference>
<feature type="domain" description="GGDEF" evidence="2">
    <location>
        <begin position="1"/>
        <end position="57"/>
    </location>
</feature>